<organism evidence="1 2">
    <name type="scientific">Actinomadura fibrosa</name>
    <dbReference type="NCBI Taxonomy" id="111802"/>
    <lineage>
        <taxon>Bacteria</taxon>
        <taxon>Bacillati</taxon>
        <taxon>Actinomycetota</taxon>
        <taxon>Actinomycetes</taxon>
        <taxon>Streptosporangiales</taxon>
        <taxon>Thermomonosporaceae</taxon>
        <taxon>Actinomadura</taxon>
    </lineage>
</organism>
<dbReference type="Proteomes" id="UP001597063">
    <property type="component" value="Unassembled WGS sequence"/>
</dbReference>
<reference evidence="2" key="1">
    <citation type="journal article" date="2019" name="Int. J. Syst. Evol. Microbiol.">
        <title>The Global Catalogue of Microorganisms (GCM) 10K type strain sequencing project: providing services to taxonomists for standard genome sequencing and annotation.</title>
        <authorList>
            <consortium name="The Broad Institute Genomics Platform"/>
            <consortium name="The Broad Institute Genome Sequencing Center for Infectious Disease"/>
            <person name="Wu L."/>
            <person name="Ma J."/>
        </authorList>
    </citation>
    <scope>NUCLEOTIDE SEQUENCE [LARGE SCALE GENOMIC DNA]</scope>
    <source>
        <strain evidence="2">JCM 9371</strain>
    </source>
</reference>
<evidence type="ECO:0000313" key="2">
    <source>
        <dbReference type="Proteomes" id="UP001597063"/>
    </source>
</evidence>
<dbReference type="RefSeq" id="WP_131758156.1">
    <property type="nucleotide sequence ID" value="NZ_CAACUY010000045.1"/>
</dbReference>
<dbReference type="InterPro" id="IPR035903">
    <property type="entry name" value="HesB-like_dom_sf"/>
</dbReference>
<gene>
    <name evidence="1" type="ORF">ACFQZM_26530</name>
</gene>
<dbReference type="Gene3D" id="2.60.300.12">
    <property type="entry name" value="HesB-like domain"/>
    <property type="match status" value="1"/>
</dbReference>
<keyword evidence="2" id="KW-1185">Reference proteome</keyword>
<dbReference type="EMBL" id="JBHTGP010000013">
    <property type="protein sequence ID" value="MFD0688078.1"/>
    <property type="molecule type" value="Genomic_DNA"/>
</dbReference>
<sequence length="95" mass="9589">MLILTGAAAAVIRNMSAESGLPRAGGLRIAPGDADASLLTMAVAESPASTDEVVEEQGARVFIASTTTTALAGKVLDARIGDQGHVVFVINAPSR</sequence>
<dbReference type="SUPFAM" id="SSF89360">
    <property type="entry name" value="HesB-like domain"/>
    <property type="match status" value="1"/>
</dbReference>
<proteinExistence type="predicted"/>
<accession>A0ABW2XRK7</accession>
<comment type="caution">
    <text evidence="1">The sequence shown here is derived from an EMBL/GenBank/DDBJ whole genome shotgun (WGS) entry which is preliminary data.</text>
</comment>
<protein>
    <submittedName>
        <fullName evidence="1">Fe-S cluster assembly protein HesB</fullName>
    </submittedName>
</protein>
<evidence type="ECO:0000313" key="1">
    <source>
        <dbReference type="EMBL" id="MFD0688078.1"/>
    </source>
</evidence>
<name>A0ABW2XRK7_9ACTN</name>